<evidence type="ECO:0000313" key="3">
    <source>
        <dbReference type="Proteomes" id="UP000003379"/>
    </source>
</evidence>
<protein>
    <submittedName>
        <fullName evidence="2">Uncharacterized protein</fullName>
    </submittedName>
</protein>
<proteinExistence type="predicted"/>
<sequence length="37" mass="4656">MKKYRQDHNKVKRCGLFFMESKEMKMEERDAKRNAEY</sequence>
<reference evidence="2 3" key="2">
    <citation type="submission" date="2011-08" db="EMBL/GenBank/DDBJ databases">
        <title>The Genome Sequence of Eubacteriaceae bacterium CM5.</title>
        <authorList>
            <consortium name="The Broad Institute Genome Sequencing Platform"/>
            <person name="Earl A."/>
            <person name="Ward D."/>
            <person name="Feldgarden M."/>
            <person name="Gevers D."/>
            <person name="Sizova M."/>
            <person name="Hazen A."/>
            <person name="Epstein S."/>
            <person name="Young S.K."/>
            <person name="Zeng Q."/>
            <person name="Gargeya S."/>
            <person name="Fitzgerald M."/>
            <person name="Haas B."/>
            <person name="Abouelleil A."/>
            <person name="Alvarado L."/>
            <person name="Arachchi H.M."/>
            <person name="Berlin A."/>
            <person name="Brown A."/>
            <person name="Chapman S.B."/>
            <person name="Chen Z."/>
            <person name="Dunbar C."/>
            <person name="Freedman E."/>
            <person name="Gearin G."/>
            <person name="Gellesch M."/>
            <person name="Goldberg J."/>
            <person name="Griggs A."/>
            <person name="Gujja S."/>
            <person name="Heiman D."/>
            <person name="Howarth C."/>
            <person name="Larson L."/>
            <person name="Lui A."/>
            <person name="MacDonald P.J.P."/>
            <person name="Montmayeur A."/>
            <person name="Murphy C."/>
            <person name="Neiman D."/>
            <person name="Pearson M."/>
            <person name="Priest M."/>
            <person name="Roberts A."/>
            <person name="Saif S."/>
            <person name="Shea T."/>
            <person name="Shenoy N."/>
            <person name="Sisk P."/>
            <person name="Stolte C."/>
            <person name="Sykes S."/>
            <person name="Wortman J."/>
            <person name="Nusbaum C."/>
            <person name="Birren B."/>
        </authorList>
    </citation>
    <scope>NUCLEOTIDE SEQUENCE [LARGE SCALE GENOMIC DNA]</scope>
    <source>
        <strain evidence="2 3">CM5</strain>
    </source>
</reference>
<evidence type="ECO:0000313" key="4">
    <source>
        <dbReference type="Proteomes" id="UP000006437"/>
    </source>
</evidence>
<name>G9XCJ7_9FIRM</name>
<dbReference type="EMBL" id="AFZE01000056">
    <property type="protein sequence ID" value="EHL11146.1"/>
    <property type="molecule type" value="Genomic_DNA"/>
</dbReference>
<dbReference type="EMBL" id="AFZG01000023">
    <property type="protein sequence ID" value="EHL19290.1"/>
    <property type="molecule type" value="Genomic_DNA"/>
</dbReference>
<reference evidence="1 4" key="1">
    <citation type="submission" date="2011-08" db="EMBL/GenBank/DDBJ databases">
        <title>The Genome Sequence of Eubacteriaceae bacterium ACC19a.</title>
        <authorList>
            <consortium name="The Broad Institute Genome Sequencing Platform"/>
            <person name="Earl A."/>
            <person name="Ward D."/>
            <person name="Feldgarden M."/>
            <person name="Gevers D."/>
            <person name="Sizova M."/>
            <person name="Hazen A."/>
            <person name="Epstein S."/>
            <person name="Young S.K."/>
            <person name="Zeng Q."/>
            <person name="Gargeya S."/>
            <person name="Fitzgerald M."/>
            <person name="Haas B."/>
            <person name="Abouelleil A."/>
            <person name="Alvarado L."/>
            <person name="Arachchi H.M."/>
            <person name="Berlin A."/>
            <person name="Brown A."/>
            <person name="Chapman S.B."/>
            <person name="Chen Z."/>
            <person name="Dunbar C."/>
            <person name="Freedman E."/>
            <person name="Gearin G."/>
            <person name="Gellesch M."/>
            <person name="Goldberg J."/>
            <person name="Griggs A."/>
            <person name="Gujja S."/>
            <person name="Heiman D."/>
            <person name="Howarth C."/>
            <person name="Larson L."/>
            <person name="Lui A."/>
            <person name="MacDonald P.J.P."/>
            <person name="Montmayeur A."/>
            <person name="Murphy C."/>
            <person name="Neiman D."/>
            <person name="Pearson M."/>
            <person name="Priest M."/>
            <person name="Roberts A."/>
            <person name="Saif S."/>
            <person name="Shea T."/>
            <person name="Shenoy N."/>
            <person name="Sisk P."/>
            <person name="Stolte C."/>
            <person name="Sykes S."/>
            <person name="Wortman J."/>
            <person name="Nusbaum C."/>
            <person name="Birren B."/>
        </authorList>
    </citation>
    <scope>NUCLEOTIDE SEQUENCE [LARGE SCALE GENOMIC DNA]</scope>
    <source>
        <strain evidence="1 4">ACC19a</strain>
    </source>
</reference>
<gene>
    <name evidence="2" type="ORF">HMPREF9628_01571</name>
    <name evidence="1" type="ORF">HMPREF9629_00683</name>
</gene>
<accession>G9X2S6</accession>
<evidence type="ECO:0000313" key="1">
    <source>
        <dbReference type="EMBL" id="EHL11146.1"/>
    </source>
</evidence>
<dbReference type="Proteomes" id="UP000003379">
    <property type="component" value="Unassembled WGS sequence"/>
</dbReference>
<dbReference type="AlphaFoldDB" id="G9XCJ7"/>
<accession>G9XCJ7</accession>
<organism evidence="2 3">
    <name type="scientific">Peptoanaerobacter stomatis</name>
    <dbReference type="NCBI Taxonomy" id="796937"/>
    <lineage>
        <taxon>Bacteria</taxon>
        <taxon>Bacillati</taxon>
        <taxon>Bacillota</taxon>
        <taxon>Clostridia</taxon>
        <taxon>Peptostreptococcales</taxon>
        <taxon>Filifactoraceae</taxon>
        <taxon>Peptoanaerobacter</taxon>
    </lineage>
</organism>
<evidence type="ECO:0000313" key="2">
    <source>
        <dbReference type="EMBL" id="EHL19290.1"/>
    </source>
</evidence>
<dbReference type="Proteomes" id="UP000006437">
    <property type="component" value="Unassembled WGS sequence"/>
</dbReference>
<comment type="caution">
    <text evidence="2">The sequence shown here is derived from an EMBL/GenBank/DDBJ whole genome shotgun (WGS) entry which is preliminary data.</text>
</comment>
<dbReference type="HOGENOM" id="CLU_3347016_0_0_9"/>